<organism evidence="13 14">
    <name type="scientific">Anseongella ginsenosidimutans</name>
    <dbReference type="NCBI Taxonomy" id="496056"/>
    <lineage>
        <taxon>Bacteria</taxon>
        <taxon>Pseudomonadati</taxon>
        <taxon>Bacteroidota</taxon>
        <taxon>Sphingobacteriia</taxon>
        <taxon>Sphingobacteriales</taxon>
        <taxon>Sphingobacteriaceae</taxon>
        <taxon>Anseongella</taxon>
    </lineage>
</organism>
<dbReference type="Gene3D" id="2.60.40.1120">
    <property type="entry name" value="Carboxypeptidase-like, regulatory domain"/>
    <property type="match status" value="1"/>
</dbReference>
<proteinExistence type="inferred from homology"/>
<dbReference type="InterPro" id="IPR037066">
    <property type="entry name" value="Plug_dom_sf"/>
</dbReference>
<evidence type="ECO:0000256" key="2">
    <source>
        <dbReference type="ARBA" id="ARBA00022448"/>
    </source>
</evidence>
<dbReference type="SUPFAM" id="SSF49464">
    <property type="entry name" value="Carboxypeptidase regulatory domain-like"/>
    <property type="match status" value="1"/>
</dbReference>
<comment type="similarity">
    <text evidence="8 9">Belongs to the TonB-dependent receptor family.</text>
</comment>
<dbReference type="InterPro" id="IPR008969">
    <property type="entry name" value="CarboxyPept-like_regulatory"/>
</dbReference>
<evidence type="ECO:0000259" key="11">
    <source>
        <dbReference type="Pfam" id="PF00593"/>
    </source>
</evidence>
<protein>
    <submittedName>
        <fullName evidence="13">TonB-linked SusC/RagA family outer membrane protein</fullName>
    </submittedName>
</protein>
<feature type="chain" id="PRO_5020224197" evidence="10">
    <location>
        <begin position="21"/>
        <end position="1070"/>
    </location>
</feature>
<feature type="signal peptide" evidence="10">
    <location>
        <begin position="1"/>
        <end position="20"/>
    </location>
</feature>
<keyword evidence="6 8" id="KW-0472">Membrane</keyword>
<dbReference type="InterPro" id="IPR023996">
    <property type="entry name" value="TonB-dep_OMP_SusC/RagA"/>
</dbReference>
<dbReference type="NCBIfam" id="TIGR04056">
    <property type="entry name" value="OMP_RagA_SusC"/>
    <property type="match status" value="1"/>
</dbReference>
<evidence type="ECO:0000256" key="7">
    <source>
        <dbReference type="ARBA" id="ARBA00023237"/>
    </source>
</evidence>
<keyword evidence="10" id="KW-0732">Signal</keyword>
<feature type="domain" description="TonB-dependent receptor plug" evidence="12">
    <location>
        <begin position="114"/>
        <end position="220"/>
    </location>
</feature>
<evidence type="ECO:0000256" key="6">
    <source>
        <dbReference type="ARBA" id="ARBA00023136"/>
    </source>
</evidence>
<dbReference type="Pfam" id="PF07715">
    <property type="entry name" value="Plug"/>
    <property type="match status" value="1"/>
</dbReference>
<keyword evidence="5 9" id="KW-0798">TonB box</keyword>
<keyword evidence="2 8" id="KW-0813">Transport</keyword>
<dbReference type="InterPro" id="IPR039426">
    <property type="entry name" value="TonB-dep_rcpt-like"/>
</dbReference>
<dbReference type="InterPro" id="IPR012910">
    <property type="entry name" value="Plug_dom"/>
</dbReference>
<evidence type="ECO:0000256" key="4">
    <source>
        <dbReference type="ARBA" id="ARBA00022692"/>
    </source>
</evidence>
<evidence type="ECO:0000313" key="14">
    <source>
        <dbReference type="Proteomes" id="UP000295807"/>
    </source>
</evidence>
<comment type="caution">
    <text evidence="13">The sequence shown here is derived from an EMBL/GenBank/DDBJ whole genome shotgun (WGS) entry which is preliminary data.</text>
</comment>
<dbReference type="PROSITE" id="PS52016">
    <property type="entry name" value="TONB_DEPENDENT_REC_3"/>
    <property type="match status" value="1"/>
</dbReference>
<evidence type="ECO:0000256" key="5">
    <source>
        <dbReference type="ARBA" id="ARBA00023077"/>
    </source>
</evidence>
<dbReference type="Pfam" id="PF13715">
    <property type="entry name" value="CarbopepD_reg_2"/>
    <property type="match status" value="1"/>
</dbReference>
<dbReference type="AlphaFoldDB" id="A0A4R3KSD6"/>
<dbReference type="Gene3D" id="2.40.170.20">
    <property type="entry name" value="TonB-dependent receptor, beta-barrel domain"/>
    <property type="match status" value="1"/>
</dbReference>
<dbReference type="RefSeq" id="WP_132129141.1">
    <property type="nucleotide sequence ID" value="NZ_CP042432.1"/>
</dbReference>
<gene>
    <name evidence="13" type="ORF">EDD80_105163</name>
</gene>
<feature type="domain" description="TonB-dependent receptor-like beta-barrel" evidence="11">
    <location>
        <begin position="445"/>
        <end position="779"/>
    </location>
</feature>
<dbReference type="InterPro" id="IPR023997">
    <property type="entry name" value="TonB-dep_OMP_SusC/RagA_CS"/>
</dbReference>
<reference evidence="13 14" key="1">
    <citation type="submission" date="2019-03" db="EMBL/GenBank/DDBJ databases">
        <title>Genomic Encyclopedia of Type Strains, Phase IV (KMG-IV): sequencing the most valuable type-strain genomes for metagenomic binning, comparative biology and taxonomic classification.</title>
        <authorList>
            <person name="Goeker M."/>
        </authorList>
    </citation>
    <scope>NUCLEOTIDE SEQUENCE [LARGE SCALE GENOMIC DNA]</scope>
    <source>
        <strain evidence="13 14">DSM 21100</strain>
    </source>
</reference>
<dbReference type="Proteomes" id="UP000295807">
    <property type="component" value="Unassembled WGS sequence"/>
</dbReference>
<dbReference type="SUPFAM" id="SSF56935">
    <property type="entry name" value="Porins"/>
    <property type="match status" value="1"/>
</dbReference>
<evidence type="ECO:0000259" key="12">
    <source>
        <dbReference type="Pfam" id="PF07715"/>
    </source>
</evidence>
<evidence type="ECO:0000313" key="13">
    <source>
        <dbReference type="EMBL" id="TCS87349.1"/>
    </source>
</evidence>
<dbReference type="EMBL" id="SMAD01000005">
    <property type="protein sequence ID" value="TCS87349.1"/>
    <property type="molecule type" value="Genomic_DNA"/>
</dbReference>
<dbReference type="InterPro" id="IPR036942">
    <property type="entry name" value="Beta-barrel_TonB_sf"/>
</dbReference>
<dbReference type="Pfam" id="PF00593">
    <property type="entry name" value="TonB_dep_Rec_b-barrel"/>
    <property type="match status" value="1"/>
</dbReference>
<evidence type="ECO:0000256" key="3">
    <source>
        <dbReference type="ARBA" id="ARBA00022452"/>
    </source>
</evidence>
<keyword evidence="4 8" id="KW-0812">Transmembrane</keyword>
<sequence>MKKSLLYAFLLVCSTLTAWSQEQTISGKVTGEDGAPLPGASVLVKGTSVGTSTDLEGEFTLDVPEGAIIEVSFIGFLSEEINTAGQSQFQVTLAPDIHSLEEVIVVGYGTATRQSFTGTATQIDAEALEGKSYSDVSKALAGEAAGVRIINDSGQPGESATIRIRGAGSVNGNRDPLYVVDGVPYTGNVNAINPADIESLTVLKDASATAIYGARGANGVIVINTKKGQIGKSGIEIDVKTGTNMSLLPRYNTLSSPEQYIGLSWEALYNRGTFGTFEEPVDPIAFANSRLFSEDGISPKYNLWDVSDASDLIDPATGEVRPDVTREYDPENWEDHAFNASNRTEANLRISGGSEKTSYFTSFGYLTDKGYAINTDFERISTRININHQVKDWLSGSLNLGYAATDMNNGGQTEDSGSLFWFVDNMPPIYPLFLRDEEGNRIPDEIYGGDQYDYGDGRGFAGLTNSIADTYYNIRNTKRHELNTNAFLKADITPNLSAEVRFGNQYFNSDNNQQDNPFYGSAASQGGSIFKLKTERLSYNFQQMLRYRTDIGEHHIDALAAHESNLWETKSLSASKFNMVDPGGIEFDNAVGSNPPESFTDKFTLESYFGQVNYDFKDTYFLSATVRRDGSSRFLKDKWGTFGSVGAAWLISNEAFMSNQTIFENLKLKASYGLIGEQGGVGYYPGYDLFTVSNLDGGISLAFDTKGNPDLTWETSKMFQAGVEFSLGKYLDGAIDYYVKNTDDLIFDRRVGPSIGYALIKVNDGALRNQGLEFNLLAHLVQNEDFYLDFGINGEMVKNKMTRMPIDPATNEEKHINIDGYYGQAKGHSIYDFYLREWAGVDAEDGRAMWNQYFYDTDGDGALGEDEEIILSLYDSRLENADRADQIAMTTTKNYTQATEKFIDKSAFPTVRGAFSLHTGYKGFELSAQFLYAVGGYAYDFVYARLMANEQIGNNNWHEDILNRWQEPGDITDVPRLSDDLDPNVGSSSSKYVTKASFLNLNNIMLRYTIPSQIVERWGVANLNIWVSGDNLWLLSERKGFNPSTNEAGESDWYRYSPLSTFTAGLGVRF</sequence>
<evidence type="ECO:0000256" key="10">
    <source>
        <dbReference type="SAM" id="SignalP"/>
    </source>
</evidence>
<evidence type="ECO:0000256" key="8">
    <source>
        <dbReference type="PROSITE-ProRule" id="PRU01360"/>
    </source>
</evidence>
<comment type="subcellular location">
    <subcellularLocation>
        <location evidence="1 8">Cell outer membrane</location>
        <topology evidence="1 8">Multi-pass membrane protein</topology>
    </subcellularLocation>
</comment>
<name>A0A4R3KSD6_9SPHI</name>
<dbReference type="InterPro" id="IPR000531">
    <property type="entry name" value="Beta-barrel_TonB"/>
</dbReference>
<evidence type="ECO:0000256" key="9">
    <source>
        <dbReference type="RuleBase" id="RU003357"/>
    </source>
</evidence>
<keyword evidence="14" id="KW-1185">Reference proteome</keyword>
<accession>A0A4R3KSD6</accession>
<dbReference type="FunFam" id="2.170.130.10:FF:000003">
    <property type="entry name" value="SusC/RagA family TonB-linked outer membrane protein"/>
    <property type="match status" value="1"/>
</dbReference>
<dbReference type="OrthoDB" id="9768177at2"/>
<evidence type="ECO:0000256" key="1">
    <source>
        <dbReference type="ARBA" id="ARBA00004571"/>
    </source>
</evidence>
<keyword evidence="3 8" id="KW-1134">Transmembrane beta strand</keyword>
<dbReference type="Gene3D" id="2.170.130.10">
    <property type="entry name" value="TonB-dependent receptor, plug domain"/>
    <property type="match status" value="1"/>
</dbReference>
<keyword evidence="7 8" id="KW-0998">Cell outer membrane</keyword>
<dbReference type="GO" id="GO:0009279">
    <property type="term" value="C:cell outer membrane"/>
    <property type="evidence" value="ECO:0007669"/>
    <property type="project" value="UniProtKB-SubCell"/>
</dbReference>
<dbReference type="NCBIfam" id="TIGR04057">
    <property type="entry name" value="SusC_RagA_signa"/>
    <property type="match status" value="1"/>
</dbReference>